<reference evidence="6" key="2">
    <citation type="submission" date="2023-06" db="EMBL/GenBank/DDBJ databases">
        <authorList>
            <person name="Ma L."/>
            <person name="Liu K.-W."/>
            <person name="Li Z."/>
            <person name="Hsiao Y.-Y."/>
            <person name="Qi Y."/>
            <person name="Fu T."/>
            <person name="Tang G."/>
            <person name="Zhang D."/>
            <person name="Sun W.-H."/>
            <person name="Liu D.-K."/>
            <person name="Li Y."/>
            <person name="Chen G.-Z."/>
            <person name="Liu X.-D."/>
            <person name="Liao X.-Y."/>
            <person name="Jiang Y.-T."/>
            <person name="Yu X."/>
            <person name="Hao Y."/>
            <person name="Huang J."/>
            <person name="Zhao X.-W."/>
            <person name="Ke S."/>
            <person name="Chen Y.-Y."/>
            <person name="Wu W.-L."/>
            <person name="Hsu J.-L."/>
            <person name="Lin Y.-F."/>
            <person name="Huang M.-D."/>
            <person name="Li C.-Y."/>
            <person name="Huang L."/>
            <person name="Wang Z.-W."/>
            <person name="Zhao X."/>
            <person name="Zhong W.-Y."/>
            <person name="Peng D.-H."/>
            <person name="Ahmad S."/>
            <person name="Lan S."/>
            <person name="Zhang J.-S."/>
            <person name="Tsai W.-C."/>
            <person name="Van De Peer Y."/>
            <person name="Liu Z.-J."/>
        </authorList>
    </citation>
    <scope>NUCLEOTIDE SEQUENCE</scope>
    <source>
        <strain evidence="6">CP</strain>
        <tissue evidence="6">Leaves</tissue>
    </source>
</reference>
<evidence type="ECO:0000313" key="6">
    <source>
        <dbReference type="EMBL" id="KAK1304218.1"/>
    </source>
</evidence>
<dbReference type="PANTHER" id="PTHR10887:SF515">
    <property type="entry name" value="P-LOOP CONTAINING NUCLEOSIDE TRIPHOSPHATE HYDROLASES SUPERFAMILY PROTEIN"/>
    <property type="match status" value="1"/>
</dbReference>
<comment type="caution">
    <text evidence="6">The sequence shown here is derived from an EMBL/GenBank/DDBJ whole genome shotgun (WGS) entry which is preliminary data.</text>
</comment>
<dbReference type="GO" id="GO:0004386">
    <property type="term" value="F:helicase activity"/>
    <property type="evidence" value="ECO:0007669"/>
    <property type="project" value="UniProtKB-KW"/>
</dbReference>
<dbReference type="FunFam" id="3.40.50.300:FF:000326">
    <property type="entry name" value="P-loop containing nucleoside triphosphate hydrolase"/>
    <property type="match status" value="1"/>
</dbReference>
<organism evidence="6 7">
    <name type="scientific">Acorus calamus</name>
    <name type="common">Sweet flag</name>
    <dbReference type="NCBI Taxonomy" id="4465"/>
    <lineage>
        <taxon>Eukaryota</taxon>
        <taxon>Viridiplantae</taxon>
        <taxon>Streptophyta</taxon>
        <taxon>Embryophyta</taxon>
        <taxon>Tracheophyta</taxon>
        <taxon>Spermatophyta</taxon>
        <taxon>Magnoliopsida</taxon>
        <taxon>Liliopsida</taxon>
        <taxon>Acoraceae</taxon>
        <taxon>Acorus</taxon>
    </lineage>
</organism>
<name>A0AAV9DUJ4_ACOCL</name>
<evidence type="ECO:0000256" key="3">
    <source>
        <dbReference type="ARBA" id="ARBA00022806"/>
    </source>
</evidence>
<keyword evidence="1" id="KW-0547">Nucleotide-binding</keyword>
<evidence type="ECO:0000256" key="2">
    <source>
        <dbReference type="ARBA" id="ARBA00022801"/>
    </source>
</evidence>
<dbReference type="SUPFAM" id="SSF52540">
    <property type="entry name" value="P-loop containing nucleoside triphosphate hydrolases"/>
    <property type="match status" value="1"/>
</dbReference>
<dbReference type="InterPro" id="IPR041679">
    <property type="entry name" value="DNA2/NAM7-like_C"/>
</dbReference>
<evidence type="ECO:0000256" key="4">
    <source>
        <dbReference type="ARBA" id="ARBA00022840"/>
    </source>
</evidence>
<dbReference type="CDD" id="cd18808">
    <property type="entry name" value="SF1_C_Upf1"/>
    <property type="match status" value="1"/>
</dbReference>
<feature type="domain" description="DNA2/NAM7 helicase-like C-terminal" evidence="5">
    <location>
        <begin position="1"/>
        <end position="175"/>
    </location>
</feature>
<dbReference type="Pfam" id="PF13087">
    <property type="entry name" value="AAA_12"/>
    <property type="match status" value="1"/>
</dbReference>
<evidence type="ECO:0000256" key="1">
    <source>
        <dbReference type="ARBA" id="ARBA00022741"/>
    </source>
</evidence>
<evidence type="ECO:0000313" key="7">
    <source>
        <dbReference type="Proteomes" id="UP001180020"/>
    </source>
</evidence>
<keyword evidence="3" id="KW-0347">Helicase</keyword>
<dbReference type="InterPro" id="IPR047187">
    <property type="entry name" value="SF1_C_Upf1"/>
</dbReference>
<keyword evidence="7" id="KW-1185">Reference proteome</keyword>
<keyword evidence="2" id="KW-0378">Hydrolase</keyword>
<dbReference type="AlphaFoldDB" id="A0AAV9DUJ4"/>
<dbReference type="GO" id="GO:0005694">
    <property type="term" value="C:chromosome"/>
    <property type="evidence" value="ECO:0007669"/>
    <property type="project" value="UniProtKB-ARBA"/>
</dbReference>
<dbReference type="PANTHER" id="PTHR10887">
    <property type="entry name" value="DNA2/NAM7 HELICASE FAMILY"/>
    <property type="match status" value="1"/>
</dbReference>
<dbReference type="GO" id="GO:0005524">
    <property type="term" value="F:ATP binding"/>
    <property type="evidence" value="ECO:0007669"/>
    <property type="project" value="UniProtKB-KW"/>
</dbReference>
<accession>A0AAV9DUJ4</accession>
<sequence>MHPSISRFPNELFYENKILDGPNVLTYKGYTMPQYLEGRMYGTYSFINIDGEEELDEWNRSRMNMAEVAAVLNIIERLSQASAITGRRVSVGVISPYMAQVMALKGELENTYKDQSNFSVKVKTIDGFQGGEEDLIIISTVRSNMNGSVGFLYIPERTNTALTRARYSLWILGNKPALTRSGSIWAKLVKNAKNRRCLFDASEDVCLYNAIKQCDGGGDSGSGGGDSPCVDRIERKEAFIAKPEVSVVDVGRIERMEALGVKINTEIADVDVSRTKGKVFLPKV</sequence>
<dbReference type="InterPro" id="IPR045055">
    <property type="entry name" value="DNA2/NAM7-like"/>
</dbReference>
<gene>
    <name evidence="6" type="ORF">QJS10_CPB11g02250</name>
</gene>
<evidence type="ECO:0000259" key="5">
    <source>
        <dbReference type="Pfam" id="PF13087"/>
    </source>
</evidence>
<proteinExistence type="predicted"/>
<dbReference type="Gene3D" id="3.40.50.300">
    <property type="entry name" value="P-loop containing nucleotide triphosphate hydrolases"/>
    <property type="match status" value="1"/>
</dbReference>
<protein>
    <recommendedName>
        <fullName evidence="5">DNA2/NAM7 helicase-like C-terminal domain-containing protein</fullName>
    </recommendedName>
</protein>
<dbReference type="Proteomes" id="UP001180020">
    <property type="component" value="Unassembled WGS sequence"/>
</dbReference>
<dbReference type="GO" id="GO:0016787">
    <property type="term" value="F:hydrolase activity"/>
    <property type="evidence" value="ECO:0007669"/>
    <property type="project" value="UniProtKB-KW"/>
</dbReference>
<dbReference type="InterPro" id="IPR027417">
    <property type="entry name" value="P-loop_NTPase"/>
</dbReference>
<reference evidence="6" key="1">
    <citation type="journal article" date="2023" name="Nat. Commun.">
        <title>Diploid and tetraploid genomes of Acorus and the evolution of monocots.</title>
        <authorList>
            <person name="Ma L."/>
            <person name="Liu K.W."/>
            <person name="Li Z."/>
            <person name="Hsiao Y.Y."/>
            <person name="Qi Y."/>
            <person name="Fu T."/>
            <person name="Tang G.D."/>
            <person name="Zhang D."/>
            <person name="Sun W.H."/>
            <person name="Liu D.K."/>
            <person name="Li Y."/>
            <person name="Chen G.Z."/>
            <person name="Liu X.D."/>
            <person name="Liao X.Y."/>
            <person name="Jiang Y.T."/>
            <person name="Yu X."/>
            <person name="Hao Y."/>
            <person name="Huang J."/>
            <person name="Zhao X.W."/>
            <person name="Ke S."/>
            <person name="Chen Y.Y."/>
            <person name="Wu W.L."/>
            <person name="Hsu J.L."/>
            <person name="Lin Y.F."/>
            <person name="Huang M.D."/>
            <person name="Li C.Y."/>
            <person name="Huang L."/>
            <person name="Wang Z.W."/>
            <person name="Zhao X."/>
            <person name="Zhong W.Y."/>
            <person name="Peng D.H."/>
            <person name="Ahmad S."/>
            <person name="Lan S."/>
            <person name="Zhang J.S."/>
            <person name="Tsai W.C."/>
            <person name="Van de Peer Y."/>
            <person name="Liu Z.J."/>
        </authorList>
    </citation>
    <scope>NUCLEOTIDE SEQUENCE</scope>
    <source>
        <strain evidence="6">CP</strain>
    </source>
</reference>
<keyword evidence="4" id="KW-0067">ATP-binding</keyword>
<dbReference type="EMBL" id="JAUJYO010000011">
    <property type="protein sequence ID" value="KAK1304218.1"/>
    <property type="molecule type" value="Genomic_DNA"/>
</dbReference>